<keyword evidence="2" id="KW-1185">Reference proteome</keyword>
<accession>A0ACC0UEX1</accession>
<dbReference type="EMBL" id="JAGFNK010000045">
    <property type="protein sequence ID" value="KAI9510289.1"/>
    <property type="molecule type" value="Genomic_DNA"/>
</dbReference>
<proteinExistence type="predicted"/>
<name>A0ACC0UEX1_9AGAM</name>
<evidence type="ECO:0000313" key="2">
    <source>
        <dbReference type="Proteomes" id="UP001207468"/>
    </source>
</evidence>
<comment type="caution">
    <text evidence="1">The sequence shown here is derived from an EMBL/GenBank/DDBJ whole genome shotgun (WGS) entry which is preliminary data.</text>
</comment>
<dbReference type="Proteomes" id="UP001207468">
    <property type="component" value="Unassembled WGS sequence"/>
</dbReference>
<protein>
    <submittedName>
        <fullName evidence="1">Uncharacterized protein</fullName>
    </submittedName>
</protein>
<sequence>MFSGSVQPAVVSLFSSTGSEPLYLWSVTTDSSLPSDSFTCFLDDSKSTPTPPPPAVLISPHPVGADASGADRTDNVPERMGYALTQTVLHIQSPSVTKTYLRCPPFGWARGRVGREGDLGLKHPWVHIQVRNMGRSWSFELGLVDQAGKEGVVRCSTFQNSPKLKPTSPPLLHLPLTFPTASTTPLTSWSTITMYLPSLISHFSTGALARNLYDEEEEEVRLDEIELPSARFSHVSYVKIYATCRLKRIWFSEADSSQRLPWEFELYAEC</sequence>
<gene>
    <name evidence="1" type="ORF">F5148DRAFT_976946</name>
</gene>
<organism evidence="1 2">
    <name type="scientific">Russula earlei</name>
    <dbReference type="NCBI Taxonomy" id="71964"/>
    <lineage>
        <taxon>Eukaryota</taxon>
        <taxon>Fungi</taxon>
        <taxon>Dikarya</taxon>
        <taxon>Basidiomycota</taxon>
        <taxon>Agaricomycotina</taxon>
        <taxon>Agaricomycetes</taxon>
        <taxon>Russulales</taxon>
        <taxon>Russulaceae</taxon>
        <taxon>Russula</taxon>
    </lineage>
</organism>
<evidence type="ECO:0000313" key="1">
    <source>
        <dbReference type="EMBL" id="KAI9510289.1"/>
    </source>
</evidence>
<reference evidence="1" key="1">
    <citation type="submission" date="2021-03" db="EMBL/GenBank/DDBJ databases">
        <title>Evolutionary priming and transition to the ectomycorrhizal habit in an iconic lineage of mushroom-forming fungi: is preadaptation a requirement?</title>
        <authorList>
            <consortium name="DOE Joint Genome Institute"/>
            <person name="Looney B.P."/>
            <person name="Miyauchi S."/>
            <person name="Morin E."/>
            <person name="Drula E."/>
            <person name="Courty P.E."/>
            <person name="Chicoki N."/>
            <person name="Fauchery L."/>
            <person name="Kohler A."/>
            <person name="Kuo A."/>
            <person name="LaButti K."/>
            <person name="Pangilinan J."/>
            <person name="Lipzen A."/>
            <person name="Riley R."/>
            <person name="Andreopoulos W."/>
            <person name="He G."/>
            <person name="Johnson J."/>
            <person name="Barry K.W."/>
            <person name="Grigoriev I.V."/>
            <person name="Nagy L."/>
            <person name="Hibbett D."/>
            <person name="Henrissat B."/>
            <person name="Matheny P.B."/>
            <person name="Labbe J."/>
            <person name="Martin A.F."/>
        </authorList>
    </citation>
    <scope>NUCLEOTIDE SEQUENCE</scope>
    <source>
        <strain evidence="1">BPL698</strain>
    </source>
</reference>